<evidence type="ECO:0000256" key="2">
    <source>
        <dbReference type="ARBA" id="ARBA00022723"/>
    </source>
</evidence>
<organism evidence="8 9">
    <name type="scientific">Brevibacterium rongguiense</name>
    <dbReference type="NCBI Taxonomy" id="2695267"/>
    <lineage>
        <taxon>Bacteria</taxon>
        <taxon>Bacillati</taxon>
        <taxon>Actinomycetota</taxon>
        <taxon>Actinomycetes</taxon>
        <taxon>Micrococcales</taxon>
        <taxon>Brevibacteriaceae</taxon>
        <taxon>Brevibacterium</taxon>
    </lineage>
</organism>
<dbReference type="Gene3D" id="2.60.40.1220">
    <property type="match status" value="1"/>
</dbReference>
<evidence type="ECO:0000313" key="8">
    <source>
        <dbReference type="EMBL" id="MYM20605.1"/>
    </source>
</evidence>
<keyword evidence="6" id="KW-0472">Membrane</keyword>
<dbReference type="GO" id="GO:0030313">
    <property type="term" value="C:cell envelope"/>
    <property type="evidence" value="ECO:0007669"/>
    <property type="project" value="UniProtKB-SubCell"/>
</dbReference>
<feature type="region of interest" description="Disordered" evidence="5">
    <location>
        <begin position="186"/>
        <end position="214"/>
    </location>
</feature>
<dbReference type="GO" id="GO:0006825">
    <property type="term" value="P:copper ion transport"/>
    <property type="evidence" value="ECO:0007669"/>
    <property type="project" value="InterPro"/>
</dbReference>
<dbReference type="InterPro" id="IPR014756">
    <property type="entry name" value="Ig_E-set"/>
</dbReference>
<evidence type="ECO:0000256" key="6">
    <source>
        <dbReference type="SAM" id="Phobius"/>
    </source>
</evidence>
<dbReference type="GO" id="GO:0046688">
    <property type="term" value="P:response to copper ion"/>
    <property type="evidence" value="ECO:0007669"/>
    <property type="project" value="InterPro"/>
</dbReference>
<dbReference type="EMBL" id="WWEQ01000062">
    <property type="protein sequence ID" value="MYM20605.1"/>
    <property type="molecule type" value="Genomic_DNA"/>
</dbReference>
<dbReference type="AlphaFoldDB" id="A0A6N9H9F5"/>
<keyword evidence="3" id="KW-0732">Signal</keyword>
<dbReference type="InterPro" id="IPR007348">
    <property type="entry name" value="CopC_dom"/>
</dbReference>
<keyword evidence="4" id="KW-0186">Copper</keyword>
<dbReference type="GO" id="GO:0005886">
    <property type="term" value="C:plasma membrane"/>
    <property type="evidence" value="ECO:0007669"/>
    <property type="project" value="TreeGrafter"/>
</dbReference>
<evidence type="ECO:0000313" key="9">
    <source>
        <dbReference type="Proteomes" id="UP000469215"/>
    </source>
</evidence>
<dbReference type="InterPro" id="IPR014755">
    <property type="entry name" value="Cu-Rt/internalin_Ig-like"/>
</dbReference>
<dbReference type="SUPFAM" id="SSF81296">
    <property type="entry name" value="E set domains"/>
    <property type="match status" value="1"/>
</dbReference>
<protein>
    <submittedName>
        <fullName evidence="8">Copper resistance protein CopC</fullName>
    </submittedName>
</protein>
<evidence type="ECO:0000259" key="7">
    <source>
        <dbReference type="Pfam" id="PF04234"/>
    </source>
</evidence>
<feature type="domain" description="CopC" evidence="7">
    <location>
        <begin position="15"/>
        <end position="107"/>
    </location>
</feature>
<dbReference type="Proteomes" id="UP000469215">
    <property type="component" value="Unassembled WGS sequence"/>
</dbReference>
<keyword evidence="9" id="KW-1185">Reference proteome</keyword>
<dbReference type="PANTHER" id="PTHR34820:SF4">
    <property type="entry name" value="INNER MEMBRANE PROTEIN YEBZ"/>
    <property type="match status" value="1"/>
</dbReference>
<dbReference type="InterPro" id="IPR032694">
    <property type="entry name" value="CopC/D"/>
</dbReference>
<accession>A0A6N9H9F5</accession>
<feature type="region of interest" description="Disordered" evidence="5">
    <location>
        <begin position="112"/>
        <end position="151"/>
    </location>
</feature>
<dbReference type="GO" id="GO:0005507">
    <property type="term" value="F:copper ion binding"/>
    <property type="evidence" value="ECO:0007669"/>
    <property type="project" value="InterPro"/>
</dbReference>
<sequence length="214" mass="21623">MALLGLFLAPAASAHDQLVSSNPKDGATLDKQPEWLEMTFSGNIQDVGTEIKVEHGGKDVNAGEYDIKGKTVKSALPDDLAAGDYTVKWRVVSQDGHPISGDFGFTISDKGGAGGAVSSEDSSGEAGLGAGAVDQPDENAEDTRGDLAAGNDGTGMSAPMVILLVVGGIAIVAVVVILLLRKNRGLDSGGASARSIREGRDGAAPEDPAGGPKA</sequence>
<gene>
    <name evidence="8" type="ORF">GSY69_11695</name>
</gene>
<feature type="transmembrane region" description="Helical" evidence="6">
    <location>
        <begin position="160"/>
        <end position="180"/>
    </location>
</feature>
<comment type="subcellular location">
    <subcellularLocation>
        <location evidence="1">Cell envelope</location>
    </subcellularLocation>
</comment>
<dbReference type="GO" id="GO:0042597">
    <property type="term" value="C:periplasmic space"/>
    <property type="evidence" value="ECO:0007669"/>
    <property type="project" value="InterPro"/>
</dbReference>
<dbReference type="PANTHER" id="PTHR34820">
    <property type="entry name" value="INNER MEMBRANE PROTEIN YEBZ"/>
    <property type="match status" value="1"/>
</dbReference>
<keyword evidence="6" id="KW-0812">Transmembrane</keyword>
<dbReference type="Pfam" id="PF04234">
    <property type="entry name" value="CopC"/>
    <property type="match status" value="1"/>
</dbReference>
<keyword evidence="2" id="KW-0479">Metal-binding</keyword>
<proteinExistence type="predicted"/>
<comment type="caution">
    <text evidence="8">The sequence shown here is derived from an EMBL/GenBank/DDBJ whole genome shotgun (WGS) entry which is preliminary data.</text>
</comment>
<evidence type="ECO:0000256" key="3">
    <source>
        <dbReference type="ARBA" id="ARBA00022729"/>
    </source>
</evidence>
<evidence type="ECO:0000256" key="4">
    <source>
        <dbReference type="ARBA" id="ARBA00023008"/>
    </source>
</evidence>
<name>A0A6N9H9F5_9MICO</name>
<evidence type="ECO:0000256" key="1">
    <source>
        <dbReference type="ARBA" id="ARBA00004196"/>
    </source>
</evidence>
<reference evidence="8 9" key="1">
    <citation type="submission" date="2020-01" db="EMBL/GenBank/DDBJ databases">
        <authorList>
            <person name="Deng T."/>
        </authorList>
    </citation>
    <scope>NUCLEOTIDE SEQUENCE [LARGE SCALE GENOMIC DNA]</scope>
    <source>
        <strain evidence="8 9">5221</strain>
    </source>
</reference>
<evidence type="ECO:0000256" key="5">
    <source>
        <dbReference type="SAM" id="MobiDB-lite"/>
    </source>
</evidence>
<keyword evidence="6" id="KW-1133">Transmembrane helix</keyword>